<evidence type="ECO:0000313" key="2">
    <source>
        <dbReference type="Proteomes" id="UP000422569"/>
    </source>
</evidence>
<reference evidence="1 2" key="1">
    <citation type="submission" date="2019-09" db="EMBL/GenBank/DDBJ databases">
        <title>Isolation and complete genome sequencing of Methylocystis species.</title>
        <authorList>
            <person name="Rumah B.L."/>
            <person name="Stead C.E."/>
            <person name="Stevens B.C."/>
            <person name="Minton N.P."/>
            <person name="Grosse-Honebrink A."/>
            <person name="Zhang Y."/>
        </authorList>
    </citation>
    <scope>NUCLEOTIDE SEQUENCE [LARGE SCALE GENOMIC DNA]</scope>
    <source>
        <strain evidence="1 2">BRCS2</strain>
    </source>
</reference>
<dbReference type="EMBL" id="CP044331">
    <property type="protein sequence ID" value="QGM97748.1"/>
    <property type="molecule type" value="Genomic_DNA"/>
</dbReference>
<accession>A0A6B8M5M7</accession>
<evidence type="ECO:0000313" key="1">
    <source>
        <dbReference type="EMBL" id="QGM97748.1"/>
    </source>
</evidence>
<proteinExistence type="predicted"/>
<keyword evidence="2" id="KW-1185">Reference proteome</keyword>
<protein>
    <submittedName>
        <fullName evidence="1">Uncharacterized protein</fullName>
    </submittedName>
</protein>
<gene>
    <name evidence="1" type="ORF">F7D14_09890</name>
</gene>
<name>A0A6B8M5M7_9HYPH</name>
<dbReference type="Proteomes" id="UP000422569">
    <property type="component" value="Chromosome"/>
</dbReference>
<dbReference type="KEGG" id="mpar:F7D14_09890"/>
<sequence length="69" mass="7908">MQISLQEAIEIHAKALKKRHRDRAPAAARQHAMTLKYANDPEGHDVWQRVAEAAERLLSEAPEIDDPRR</sequence>
<organism evidence="1 2">
    <name type="scientific">Methylocystis parvus</name>
    <dbReference type="NCBI Taxonomy" id="134"/>
    <lineage>
        <taxon>Bacteria</taxon>
        <taxon>Pseudomonadati</taxon>
        <taxon>Pseudomonadota</taxon>
        <taxon>Alphaproteobacteria</taxon>
        <taxon>Hyphomicrobiales</taxon>
        <taxon>Methylocystaceae</taxon>
        <taxon>Methylocystis</taxon>
    </lineage>
</organism>
<dbReference type="RefSeq" id="WP_081495547.1">
    <property type="nucleotide sequence ID" value="NZ_CP044331.1"/>
</dbReference>
<dbReference type="AlphaFoldDB" id="A0A6B8M5M7"/>